<dbReference type="EMBL" id="QWJJ01000001">
    <property type="protein sequence ID" value="RII40568.1"/>
    <property type="molecule type" value="Genomic_DNA"/>
</dbReference>
<organism evidence="1 2">
    <name type="scientific">Pseudooceanicola sediminis</name>
    <dbReference type="NCBI Taxonomy" id="2211117"/>
    <lineage>
        <taxon>Bacteria</taxon>
        <taxon>Pseudomonadati</taxon>
        <taxon>Pseudomonadota</taxon>
        <taxon>Alphaproteobacteria</taxon>
        <taxon>Rhodobacterales</taxon>
        <taxon>Paracoccaceae</taxon>
        <taxon>Pseudooceanicola</taxon>
    </lineage>
</organism>
<proteinExistence type="predicted"/>
<name>A0A399J535_9RHOB</name>
<gene>
    <name evidence="1" type="ORF">DL237_00675</name>
</gene>
<evidence type="ECO:0008006" key="3">
    <source>
        <dbReference type="Google" id="ProtNLM"/>
    </source>
</evidence>
<dbReference type="InterPro" id="IPR029063">
    <property type="entry name" value="SAM-dependent_MTases_sf"/>
</dbReference>
<evidence type="ECO:0000313" key="2">
    <source>
        <dbReference type="Proteomes" id="UP000265848"/>
    </source>
</evidence>
<keyword evidence="2" id="KW-1185">Reference proteome</keyword>
<evidence type="ECO:0000313" key="1">
    <source>
        <dbReference type="EMBL" id="RII40568.1"/>
    </source>
</evidence>
<dbReference type="SUPFAM" id="SSF53335">
    <property type="entry name" value="S-adenosyl-L-methionine-dependent methyltransferases"/>
    <property type="match status" value="1"/>
</dbReference>
<protein>
    <recommendedName>
        <fullName evidence="3">Class I SAM-dependent methyltransferase</fullName>
    </recommendedName>
</protein>
<dbReference type="Gene3D" id="3.40.50.150">
    <property type="entry name" value="Vaccinia Virus protein VP39"/>
    <property type="match status" value="1"/>
</dbReference>
<reference evidence="1 2" key="1">
    <citation type="submission" date="2018-08" db="EMBL/GenBank/DDBJ databases">
        <title>Pseudooceanicola sediminis CY03 in the family Rhodobacteracea.</title>
        <authorList>
            <person name="Zhang Y.-J."/>
        </authorList>
    </citation>
    <scope>NUCLEOTIDE SEQUENCE [LARGE SCALE GENOMIC DNA]</scope>
    <source>
        <strain evidence="1 2">CY03</strain>
    </source>
</reference>
<dbReference type="AlphaFoldDB" id="A0A399J535"/>
<dbReference type="RefSeq" id="WP_119397088.1">
    <property type="nucleotide sequence ID" value="NZ_QWJJ01000001.1"/>
</dbReference>
<comment type="caution">
    <text evidence="1">The sequence shown here is derived from an EMBL/GenBank/DDBJ whole genome shotgun (WGS) entry which is preliminary data.</text>
</comment>
<sequence>MTPALQDSLPERPQLTFPAKVADAVRLAYGEADVILEYGSGGSTVMAAEMPGKQITSVESDGQWAQMMRDWFVANPPASSVEVVHADIGPMENWGYPLDDSQWRRFAAYPLAVWDRPDMPHPDVVLVDGRFRTGCVLATAFRITRPVTLLFDDYVNRPHYHEIEAFVGQPTHIGRLAVFDIAPMAVPADRLLDVFRMMTRA</sequence>
<accession>A0A399J535</accession>
<dbReference type="OrthoDB" id="7445868at2"/>
<dbReference type="Proteomes" id="UP000265848">
    <property type="component" value="Unassembled WGS sequence"/>
</dbReference>